<dbReference type="Proteomes" id="UP001576708">
    <property type="component" value="Unassembled WGS sequence"/>
</dbReference>
<evidence type="ECO:0000259" key="1">
    <source>
        <dbReference type="Pfam" id="PF14300"/>
    </source>
</evidence>
<comment type="caution">
    <text evidence="2">The sequence shown here is derived from an EMBL/GenBank/DDBJ whole genome shotgun (WGS) entry which is preliminary data.</text>
</comment>
<dbReference type="InterPro" id="IPR025402">
    <property type="entry name" value="DMP19_C"/>
</dbReference>
<dbReference type="RefSeq" id="WP_342200809.1">
    <property type="nucleotide sequence ID" value="NZ_JBCATE010000001.1"/>
</dbReference>
<gene>
    <name evidence="2" type="ORF">ACE02W_03745</name>
</gene>
<reference evidence="2 3" key="1">
    <citation type="submission" date="2024-09" db="EMBL/GenBank/DDBJ databases">
        <authorList>
            <person name="Zhang Y."/>
        </authorList>
    </citation>
    <scope>NUCLEOTIDE SEQUENCE [LARGE SCALE GENOMIC DNA]</scope>
    <source>
        <strain evidence="2 3">ZJ318</strain>
    </source>
</reference>
<dbReference type="Gene3D" id="1.20.1420.60">
    <property type="match status" value="1"/>
</dbReference>
<evidence type="ECO:0000313" key="2">
    <source>
        <dbReference type="EMBL" id="MFB2618926.1"/>
    </source>
</evidence>
<protein>
    <submittedName>
        <fullName evidence="2">DUF4375 domain-containing protein</fullName>
    </submittedName>
</protein>
<proteinExistence type="predicted"/>
<sequence length="107" mass="11835">MPTIKELVDELEAEINNGGLDQYFFNSAGDYTEETIQALVKIGAKHTAEIVKKAASKFPGGMPPKNRDARQEILENISPESDAFEEFDDEFLAYEDDLASLVSGYEG</sequence>
<keyword evidence="3" id="KW-1185">Reference proteome</keyword>
<name>A0ABV4VF61_9GAMM</name>
<evidence type="ECO:0000313" key="3">
    <source>
        <dbReference type="Proteomes" id="UP001576708"/>
    </source>
</evidence>
<accession>A0ABV4VF61</accession>
<dbReference type="Pfam" id="PF14300">
    <property type="entry name" value="DMP19"/>
    <property type="match status" value="1"/>
</dbReference>
<organism evidence="2 3">
    <name type="scientific">Shewanella mangrovisoli</name>
    <dbReference type="NCBI Taxonomy" id="2864211"/>
    <lineage>
        <taxon>Bacteria</taxon>
        <taxon>Pseudomonadati</taxon>
        <taxon>Pseudomonadota</taxon>
        <taxon>Gammaproteobacteria</taxon>
        <taxon>Alteromonadales</taxon>
        <taxon>Shewanellaceae</taxon>
        <taxon>Shewanella</taxon>
    </lineage>
</organism>
<dbReference type="EMBL" id="JBHFGU010000001">
    <property type="protein sequence ID" value="MFB2618926.1"/>
    <property type="molecule type" value="Genomic_DNA"/>
</dbReference>
<feature type="domain" description="DNA mimic protein DMP19 C-terminal" evidence="1">
    <location>
        <begin position="7"/>
        <end position="101"/>
    </location>
</feature>